<dbReference type="OrthoDB" id="6334211at2759"/>
<dbReference type="InterPro" id="IPR008145">
    <property type="entry name" value="GK/Ca_channel_bsu"/>
</dbReference>
<evidence type="ECO:0000256" key="5">
    <source>
        <dbReference type="ARBA" id="ARBA00022741"/>
    </source>
</evidence>
<dbReference type="GO" id="GO:0004385">
    <property type="term" value="F:GMP kinase activity"/>
    <property type="evidence" value="ECO:0007669"/>
    <property type="project" value="UniProtKB-EC"/>
</dbReference>
<dbReference type="PANTHER" id="PTHR23117:SF13">
    <property type="entry name" value="GUANYLATE KINASE"/>
    <property type="match status" value="1"/>
</dbReference>
<dbReference type="GO" id="GO:0016787">
    <property type="term" value="F:hydrolase activity"/>
    <property type="evidence" value="ECO:0007669"/>
    <property type="project" value="UniProtKB-KW"/>
</dbReference>
<evidence type="ECO:0000256" key="8">
    <source>
        <dbReference type="ARBA" id="ARBA00030128"/>
    </source>
</evidence>
<evidence type="ECO:0000256" key="7">
    <source>
        <dbReference type="ARBA" id="ARBA00022840"/>
    </source>
</evidence>
<evidence type="ECO:0000313" key="12">
    <source>
        <dbReference type="Proteomes" id="UP000193411"/>
    </source>
</evidence>
<dbReference type="InterPro" id="IPR017665">
    <property type="entry name" value="Guanylate_kinase"/>
</dbReference>
<evidence type="ECO:0000256" key="1">
    <source>
        <dbReference type="ARBA" id="ARBA00005790"/>
    </source>
</evidence>
<evidence type="ECO:0000313" key="11">
    <source>
        <dbReference type="EMBL" id="ORZ31045.1"/>
    </source>
</evidence>
<dbReference type="PROSITE" id="PS50052">
    <property type="entry name" value="GUANYLATE_KINASE_2"/>
    <property type="match status" value="1"/>
</dbReference>
<keyword evidence="4" id="KW-0808">Transferase</keyword>
<evidence type="ECO:0000256" key="3">
    <source>
        <dbReference type="ARBA" id="ARBA00016296"/>
    </source>
</evidence>
<dbReference type="InterPro" id="IPR027417">
    <property type="entry name" value="P-loop_NTPase"/>
</dbReference>
<dbReference type="Proteomes" id="UP000193411">
    <property type="component" value="Unassembled WGS sequence"/>
</dbReference>
<name>A0A1Y2H967_9FUNG</name>
<dbReference type="InterPro" id="IPR008144">
    <property type="entry name" value="Guanylate_kin-like_dom"/>
</dbReference>
<evidence type="ECO:0000256" key="6">
    <source>
        <dbReference type="ARBA" id="ARBA00022777"/>
    </source>
</evidence>
<dbReference type="AlphaFoldDB" id="A0A1Y2H967"/>
<feature type="compositionally biased region" description="Low complexity" evidence="9">
    <location>
        <begin position="1"/>
        <end position="43"/>
    </location>
</feature>
<keyword evidence="7" id="KW-0067">ATP-binding</keyword>
<dbReference type="CDD" id="cd00071">
    <property type="entry name" value="GMPK"/>
    <property type="match status" value="1"/>
</dbReference>
<dbReference type="PROSITE" id="PS00856">
    <property type="entry name" value="GUANYLATE_KINASE_1"/>
    <property type="match status" value="1"/>
</dbReference>
<dbReference type="SMART" id="SM00072">
    <property type="entry name" value="GuKc"/>
    <property type="match status" value="1"/>
</dbReference>
<feature type="region of interest" description="Disordered" evidence="9">
    <location>
        <begin position="258"/>
        <end position="289"/>
    </location>
</feature>
<dbReference type="EC" id="2.7.4.8" evidence="2"/>
<dbReference type="FunFam" id="3.40.50.300:FF:000776">
    <property type="entry name" value="Guanylate kinase 2"/>
    <property type="match status" value="1"/>
</dbReference>
<keyword evidence="6" id="KW-0418">Kinase</keyword>
<evidence type="ECO:0000256" key="2">
    <source>
        <dbReference type="ARBA" id="ARBA00012961"/>
    </source>
</evidence>
<dbReference type="SUPFAM" id="SSF52540">
    <property type="entry name" value="P-loop containing nucleoside triphosphate hydrolases"/>
    <property type="match status" value="1"/>
</dbReference>
<dbReference type="Gene3D" id="3.40.50.300">
    <property type="entry name" value="P-loop containing nucleotide triphosphate hydrolases"/>
    <property type="match status" value="1"/>
</dbReference>
<keyword evidence="11" id="KW-0378">Hydrolase</keyword>
<keyword evidence="12" id="KW-1185">Reference proteome</keyword>
<dbReference type="InterPro" id="IPR020590">
    <property type="entry name" value="Guanylate_kinase_CS"/>
</dbReference>
<feature type="domain" description="Guanylate kinase-like" evidence="10">
    <location>
        <begin position="63"/>
        <end position="251"/>
    </location>
</feature>
<gene>
    <name evidence="11" type="ORF">BCR44DRAFT_1417483</name>
</gene>
<dbReference type="GO" id="GO:0005524">
    <property type="term" value="F:ATP binding"/>
    <property type="evidence" value="ECO:0007669"/>
    <property type="project" value="UniProtKB-KW"/>
</dbReference>
<dbReference type="EMBL" id="MCFL01000069">
    <property type="protein sequence ID" value="ORZ31045.1"/>
    <property type="molecule type" value="Genomic_DNA"/>
</dbReference>
<comment type="similarity">
    <text evidence="1">Belongs to the guanylate kinase family.</text>
</comment>
<reference evidence="11 12" key="1">
    <citation type="submission" date="2016-07" db="EMBL/GenBank/DDBJ databases">
        <title>Pervasive Adenine N6-methylation of Active Genes in Fungi.</title>
        <authorList>
            <consortium name="DOE Joint Genome Institute"/>
            <person name="Mondo S.J."/>
            <person name="Dannebaum R.O."/>
            <person name="Kuo R.C."/>
            <person name="Labutti K."/>
            <person name="Haridas S."/>
            <person name="Kuo A."/>
            <person name="Salamov A."/>
            <person name="Ahrendt S.R."/>
            <person name="Lipzen A."/>
            <person name="Sullivan W."/>
            <person name="Andreopoulos W.B."/>
            <person name="Clum A."/>
            <person name="Lindquist E."/>
            <person name="Daum C."/>
            <person name="Ramamoorthy G.K."/>
            <person name="Gryganskyi A."/>
            <person name="Culley D."/>
            <person name="Magnuson J.K."/>
            <person name="James T.Y."/>
            <person name="O'Malley M.A."/>
            <person name="Stajich J.E."/>
            <person name="Spatafora J.W."/>
            <person name="Visel A."/>
            <person name="Grigoriev I.V."/>
        </authorList>
    </citation>
    <scope>NUCLEOTIDE SEQUENCE [LARGE SCALE GENOMIC DNA]</scope>
    <source>
        <strain evidence="11 12">PL171</strain>
    </source>
</reference>
<dbReference type="Pfam" id="PF00625">
    <property type="entry name" value="Guanylate_kin"/>
    <property type="match status" value="1"/>
</dbReference>
<feature type="compositionally biased region" description="Basic and acidic residues" evidence="9">
    <location>
        <begin position="258"/>
        <end position="280"/>
    </location>
</feature>
<accession>A0A1Y2H967</accession>
<protein>
    <recommendedName>
        <fullName evidence="3">Guanylate kinase</fullName>
        <ecNumber evidence="2">2.7.4.8</ecNumber>
    </recommendedName>
    <alternativeName>
        <fullName evidence="8">GMP kinase</fullName>
    </alternativeName>
</protein>
<sequence>MSDSAAAAAATPLPASPEAAKSELAAAVTASDGAAATTETSPAPKKEESPAPAPASGPPKDNKRPLVVSGPSGSGKSTLLNKLFAEYPDAFGFTVSHTTRAPREGEVDGKNYHFVTREKFDSLVAEKAFLEHAEFAANMYGTSKSAVEAVTKANKICVLDIEMNGVKSIKAIAQANEMPTGAPWFVFIRPPSMDEVEKRLRARGTETDDTIAKRMAVAKAEIEYADSGAHDFQVVNDNADEAYGKLKEWVLAHYELPGSEKKGDGKKDATKDKKGGADGKKKSKFCLVQ</sequence>
<comment type="caution">
    <text evidence="11">The sequence shown here is derived from an EMBL/GenBank/DDBJ whole genome shotgun (WGS) entry which is preliminary data.</text>
</comment>
<evidence type="ECO:0000259" key="10">
    <source>
        <dbReference type="PROSITE" id="PS50052"/>
    </source>
</evidence>
<organism evidence="11 12">
    <name type="scientific">Catenaria anguillulae PL171</name>
    <dbReference type="NCBI Taxonomy" id="765915"/>
    <lineage>
        <taxon>Eukaryota</taxon>
        <taxon>Fungi</taxon>
        <taxon>Fungi incertae sedis</taxon>
        <taxon>Blastocladiomycota</taxon>
        <taxon>Blastocladiomycetes</taxon>
        <taxon>Blastocladiales</taxon>
        <taxon>Catenariaceae</taxon>
        <taxon>Catenaria</taxon>
    </lineage>
</organism>
<evidence type="ECO:0000256" key="9">
    <source>
        <dbReference type="SAM" id="MobiDB-lite"/>
    </source>
</evidence>
<proteinExistence type="inferred from homology"/>
<feature type="region of interest" description="Disordered" evidence="9">
    <location>
        <begin position="1"/>
        <end position="74"/>
    </location>
</feature>
<dbReference type="NCBIfam" id="TIGR03263">
    <property type="entry name" value="guanyl_kin"/>
    <property type="match status" value="1"/>
</dbReference>
<dbReference type="STRING" id="765915.A0A1Y2H967"/>
<dbReference type="GO" id="GO:0005829">
    <property type="term" value="C:cytosol"/>
    <property type="evidence" value="ECO:0007669"/>
    <property type="project" value="TreeGrafter"/>
</dbReference>
<dbReference type="PANTHER" id="PTHR23117">
    <property type="entry name" value="GUANYLATE KINASE-RELATED"/>
    <property type="match status" value="1"/>
</dbReference>
<keyword evidence="5" id="KW-0547">Nucleotide-binding</keyword>
<evidence type="ECO:0000256" key="4">
    <source>
        <dbReference type="ARBA" id="ARBA00022679"/>
    </source>
</evidence>